<comment type="subcellular location">
    <subcellularLocation>
        <location evidence="1">Membrane</location>
        <topology evidence="1">Single-pass membrane protein</topology>
    </subcellularLocation>
</comment>
<evidence type="ECO:0000256" key="3">
    <source>
        <dbReference type="SAM" id="Phobius"/>
    </source>
</evidence>
<dbReference type="GO" id="GO:0008233">
    <property type="term" value="F:peptidase activity"/>
    <property type="evidence" value="ECO:0007669"/>
    <property type="project" value="UniProtKB-KW"/>
</dbReference>
<keyword evidence="3" id="KW-0812">Transmembrane</keyword>
<dbReference type="SMART" id="SM00244">
    <property type="entry name" value="PHB"/>
    <property type="match status" value="1"/>
</dbReference>
<evidence type="ECO:0000256" key="2">
    <source>
        <dbReference type="SAM" id="MobiDB-lite"/>
    </source>
</evidence>
<sequence length="443" mass="48040">MTPASPGSTPWGQSYRIAFFTLYGAAILAAGAWLFSCIHSVAPDSRAVVFQFGRPIRVANAGLLFAWPHPVNSIELVPAAERILERDVAVLRRDQQLEQINNWERDGDAGAGAGYLLTGDEGVVQLDVRVFWRVSDPVRFALQRAHIAPLIDRLTERAAAVVCMERGLDAILVARPESRQNDRHSAEERIRLRSDFRHNMAQSLAQMAASGNDPGIVIERVDIVSSLPANAVAAFNAVLTASQQADKEIASARTAATLLSQQAQQQADRTIQQAEAGRQETLAKANVDTRTILQLAQTRRDGSDGGLLLRLWRDAVSRILSQAGQVITVAPRRRQPPDPPGPSTPAGHAAGQREITMSQSCSHGHIHFSNHLQTPAEQRRMARRLTLAMITIGLLLLSLLWRARGAGSAGDRRYSGRRGLAAGCRAGYFAPAGTACCIRISTG</sequence>
<name>A0A4U9D366_RAOTE</name>
<reference evidence="5 6" key="1">
    <citation type="submission" date="2019-04" db="EMBL/GenBank/DDBJ databases">
        <authorList>
            <consortium name="Pathogen Informatics"/>
        </authorList>
    </citation>
    <scope>NUCLEOTIDE SEQUENCE [LARGE SCALE GENOMIC DNA]</scope>
    <source>
        <strain evidence="5 6">NCTC9185</strain>
    </source>
</reference>
<keyword evidence="3" id="KW-0472">Membrane</keyword>
<keyword evidence="5" id="KW-0645">Protease</keyword>
<dbReference type="InterPro" id="IPR001107">
    <property type="entry name" value="Band_7"/>
</dbReference>
<evidence type="ECO:0000313" key="6">
    <source>
        <dbReference type="Proteomes" id="UP000339249"/>
    </source>
</evidence>
<evidence type="ECO:0000313" key="5">
    <source>
        <dbReference type="EMBL" id="VTN10135.1"/>
    </source>
</evidence>
<dbReference type="Gene3D" id="3.30.479.30">
    <property type="entry name" value="Band 7 domain"/>
    <property type="match status" value="1"/>
</dbReference>
<proteinExistence type="predicted"/>
<accession>A0A4U9D366</accession>
<gene>
    <name evidence="5" type="primary">hflK_1</name>
    <name evidence="5" type="ORF">NCTC9185_02048</name>
</gene>
<organism evidence="5 6">
    <name type="scientific">Raoultella terrigena</name>
    <name type="common">Klebsiella terrigena</name>
    <dbReference type="NCBI Taxonomy" id="577"/>
    <lineage>
        <taxon>Bacteria</taxon>
        <taxon>Pseudomonadati</taxon>
        <taxon>Pseudomonadota</taxon>
        <taxon>Gammaproteobacteria</taxon>
        <taxon>Enterobacterales</taxon>
        <taxon>Enterobacteriaceae</taxon>
        <taxon>Klebsiella/Raoultella group</taxon>
        <taxon>Raoultella</taxon>
    </lineage>
</organism>
<feature type="domain" description="Band 7" evidence="4">
    <location>
        <begin position="36"/>
        <end position="239"/>
    </location>
</feature>
<evidence type="ECO:0000259" key="4">
    <source>
        <dbReference type="SMART" id="SM00244"/>
    </source>
</evidence>
<dbReference type="EMBL" id="CABDVU010000001">
    <property type="protein sequence ID" value="VTN10135.1"/>
    <property type="molecule type" value="Genomic_DNA"/>
</dbReference>
<protein>
    <submittedName>
        <fullName evidence="5">Modulator of FtsH protease HflK</fullName>
    </submittedName>
</protein>
<feature type="transmembrane region" description="Helical" evidence="3">
    <location>
        <begin position="385"/>
        <end position="403"/>
    </location>
</feature>
<evidence type="ECO:0000256" key="1">
    <source>
        <dbReference type="ARBA" id="ARBA00004167"/>
    </source>
</evidence>
<keyword evidence="3" id="KW-1133">Transmembrane helix</keyword>
<dbReference type="GO" id="GO:0016020">
    <property type="term" value="C:membrane"/>
    <property type="evidence" value="ECO:0007669"/>
    <property type="project" value="UniProtKB-SubCell"/>
</dbReference>
<dbReference type="AlphaFoldDB" id="A0A4U9D366"/>
<dbReference type="InterPro" id="IPR036013">
    <property type="entry name" value="Band_7/SPFH_dom_sf"/>
</dbReference>
<feature type="region of interest" description="Disordered" evidence="2">
    <location>
        <begin position="328"/>
        <end position="351"/>
    </location>
</feature>
<dbReference type="Proteomes" id="UP000339249">
    <property type="component" value="Unassembled WGS sequence"/>
</dbReference>
<feature type="transmembrane region" description="Helical" evidence="3">
    <location>
        <begin position="15"/>
        <end position="36"/>
    </location>
</feature>
<dbReference type="Pfam" id="PF01145">
    <property type="entry name" value="Band_7"/>
    <property type="match status" value="1"/>
</dbReference>
<keyword evidence="5" id="KW-0378">Hydrolase</keyword>
<dbReference type="GO" id="GO:0006508">
    <property type="term" value="P:proteolysis"/>
    <property type="evidence" value="ECO:0007669"/>
    <property type="project" value="UniProtKB-KW"/>
</dbReference>